<feature type="compositionally biased region" description="Basic and acidic residues" evidence="1">
    <location>
        <begin position="1118"/>
        <end position="1132"/>
    </location>
</feature>
<feature type="compositionally biased region" description="Basic and acidic residues" evidence="1">
    <location>
        <begin position="684"/>
        <end position="698"/>
    </location>
</feature>
<dbReference type="EMBL" id="FR823382">
    <property type="protein sequence ID" value="CBZ50096.1"/>
    <property type="molecule type" value="Genomic_DNA"/>
</dbReference>
<feature type="compositionally biased region" description="Basic and acidic residues" evidence="1">
    <location>
        <begin position="1784"/>
        <end position="1817"/>
    </location>
</feature>
<feature type="region of interest" description="Disordered" evidence="1">
    <location>
        <begin position="521"/>
        <end position="588"/>
    </location>
</feature>
<dbReference type="eggNOG" id="ENOG502QZE5">
    <property type="taxonomic scope" value="Eukaryota"/>
</dbReference>
<feature type="compositionally biased region" description="Basic and acidic residues" evidence="1">
    <location>
        <begin position="1961"/>
        <end position="1975"/>
    </location>
</feature>
<reference evidence="3" key="1">
    <citation type="journal article" date="2012" name="PLoS Pathog.">
        <title>Comparative genomics of the apicomplexan parasites Toxoplasma gondii and Neospora caninum: Coccidia differing in host range and transmission strategy.</title>
        <authorList>
            <person name="Reid A.J."/>
            <person name="Vermont S.J."/>
            <person name="Cotton J.A."/>
            <person name="Harris D."/>
            <person name="Hill-Cawthorne G.A."/>
            <person name="Konen-Waisman S."/>
            <person name="Latham S.M."/>
            <person name="Mourier T."/>
            <person name="Norton R."/>
            <person name="Quail M.A."/>
            <person name="Sanders M."/>
            <person name="Shanmugam D."/>
            <person name="Sohal A."/>
            <person name="Wasmuth J.D."/>
            <person name="Brunk B."/>
            <person name="Grigg M.E."/>
            <person name="Howard J.C."/>
            <person name="Parkinson J."/>
            <person name="Roos D.S."/>
            <person name="Trees A.J."/>
            <person name="Berriman M."/>
            <person name="Pain A."/>
            <person name="Wastling J.M."/>
        </authorList>
    </citation>
    <scope>NUCLEOTIDE SEQUENCE [LARGE SCALE GENOMIC DNA]</scope>
    <source>
        <strain evidence="3">Liverpool</strain>
    </source>
</reference>
<feature type="region of interest" description="Disordered" evidence="1">
    <location>
        <begin position="369"/>
        <end position="429"/>
    </location>
</feature>
<keyword evidence="3" id="KW-1185">Reference proteome</keyword>
<dbReference type="InParanoid" id="F0V8Q5"/>
<feature type="compositionally biased region" description="Basic and acidic residues" evidence="1">
    <location>
        <begin position="2112"/>
        <end position="2126"/>
    </location>
</feature>
<feature type="compositionally biased region" description="Basic and acidic residues" evidence="1">
    <location>
        <begin position="1202"/>
        <end position="1211"/>
    </location>
</feature>
<feature type="compositionally biased region" description="Basic and acidic residues" evidence="1">
    <location>
        <begin position="893"/>
        <end position="908"/>
    </location>
</feature>
<feature type="compositionally biased region" description="Basic and acidic residues" evidence="1">
    <location>
        <begin position="2072"/>
        <end position="2083"/>
    </location>
</feature>
<feature type="compositionally biased region" description="Basic and acidic residues" evidence="1">
    <location>
        <begin position="141"/>
        <end position="152"/>
    </location>
</feature>
<feature type="compositionally biased region" description="Low complexity" evidence="1">
    <location>
        <begin position="241"/>
        <end position="256"/>
    </location>
</feature>
<feature type="region of interest" description="Disordered" evidence="1">
    <location>
        <begin position="1103"/>
        <end position="1243"/>
    </location>
</feature>
<feature type="compositionally biased region" description="Basic and acidic residues" evidence="1">
    <location>
        <begin position="572"/>
        <end position="587"/>
    </location>
</feature>
<feature type="compositionally biased region" description="Basic and acidic residues" evidence="1">
    <location>
        <begin position="162"/>
        <end position="172"/>
    </location>
</feature>
<feature type="compositionally biased region" description="Basic and acidic residues" evidence="1">
    <location>
        <begin position="1008"/>
        <end position="1032"/>
    </location>
</feature>
<feature type="compositionally biased region" description="Low complexity" evidence="1">
    <location>
        <begin position="1141"/>
        <end position="1156"/>
    </location>
</feature>
<feature type="compositionally biased region" description="Polar residues" evidence="1">
    <location>
        <begin position="1728"/>
        <end position="1741"/>
    </location>
</feature>
<feature type="region of interest" description="Disordered" evidence="1">
    <location>
        <begin position="141"/>
        <end position="316"/>
    </location>
</feature>
<dbReference type="Proteomes" id="UP000007494">
    <property type="component" value="Chromosome II"/>
</dbReference>
<accession>F0V8Q5</accession>
<feature type="compositionally biased region" description="Low complexity" evidence="1">
    <location>
        <begin position="528"/>
        <end position="544"/>
    </location>
</feature>
<proteinExistence type="predicted"/>
<feature type="region of interest" description="Disordered" evidence="1">
    <location>
        <begin position="1305"/>
        <end position="1342"/>
    </location>
</feature>
<feature type="compositionally biased region" description="Low complexity" evidence="1">
    <location>
        <begin position="1845"/>
        <end position="1869"/>
    </location>
</feature>
<dbReference type="VEuPathDB" id="ToxoDB:NCLIV_005720"/>
<dbReference type="OrthoDB" id="10489346at2759"/>
<feature type="compositionally biased region" description="Basic and acidic residues" evidence="1">
    <location>
        <begin position="1043"/>
        <end position="1070"/>
    </location>
</feature>
<evidence type="ECO:0000256" key="1">
    <source>
        <dbReference type="SAM" id="MobiDB-lite"/>
    </source>
</evidence>
<feature type="region of interest" description="Disordered" evidence="1">
    <location>
        <begin position="460"/>
        <end position="505"/>
    </location>
</feature>
<feature type="compositionally biased region" description="Basic and acidic residues" evidence="1">
    <location>
        <begin position="1531"/>
        <end position="1544"/>
    </location>
</feature>
<name>F0V8Q5_NEOCL</name>
<feature type="compositionally biased region" description="Low complexity" evidence="1">
    <location>
        <begin position="1899"/>
        <end position="1911"/>
    </location>
</feature>
<feature type="region of interest" description="Disordered" evidence="1">
    <location>
        <begin position="815"/>
        <end position="856"/>
    </location>
</feature>
<feature type="compositionally biased region" description="Basic and acidic residues" evidence="1">
    <location>
        <begin position="1747"/>
        <end position="1757"/>
    </location>
</feature>
<dbReference type="RefSeq" id="XP_003880131.1">
    <property type="nucleotide sequence ID" value="XM_003880082.1"/>
</dbReference>
<evidence type="ECO:0000313" key="3">
    <source>
        <dbReference type="Proteomes" id="UP000007494"/>
    </source>
</evidence>
<feature type="compositionally biased region" description="Low complexity" evidence="1">
    <location>
        <begin position="918"/>
        <end position="935"/>
    </location>
</feature>
<feature type="compositionally biased region" description="Basic and acidic residues" evidence="1">
    <location>
        <begin position="223"/>
        <end position="237"/>
    </location>
</feature>
<dbReference type="GeneID" id="13446154"/>
<sequence length="2153" mass="235984">MSQTATAYCGVPRPSSPRHKKFPHWNADGSTAFPCAAAGHDLPHVELPAAPGFSSFPSALPPSPPGAQASFCSFQSTSTTECNPGTTGASRASLEYVLPLSSHSSLILPSGVLAAAGSGRPLVTSLSALNRTAPVLLHAYGEREEESPRIEEIPSEETEPEEAGKLEKRTEGEGVGAHGCMRENVASLRGSRQAGGGTRTRDRESCSPEGMESEDAHSAAGGEQEKEEWQRGAERRSGTQSSLSLLSRASSSSLSPRKLRSQLVPASASSLSAHRRQAPWTAVRQAYPNVRVDPGKHAASTGSSSSLPQGTSPPRTPRALLNFLRQTSAPLAAGFPPPKTDRVASRRRIGTRLTSRLLSPAEVSRKLLEQFPGPPPVAVPGEPDCRGRSDETGKKPNKVDVTGLWEKSPTQPFLSLSKGDSEKPLPKRHTTLSLASTRATRLSSSSSRLLSRFTLASLSTRRHETEKRRTVSGTLPPVRSQSDPQAASAAGQLPSASEPREPSAAYTYSPAFSRLLSRAPSLKRRSSFPRSAAAAESPAAGQRPSNERERRTLPVLSKRSVSAASRLSGARRGFEATKKREQKKDDGPLAGLWRLLSFASENGGRDVSGADAPDRETDTDEEAVDAWGVALERVNAGELRRSRPAPPARALKSRPSLKDREARGAANRPSQAFTGAAVSARTLDGIHAKQSNDGELTRARSAPPVQQAASTGDVARFPGRAGEQERTQSLPTVKEDSSPEASLPHAGGDPRTARQSLSVSEDERCLHSTCSSLPRATGVPPLLLSIERLSPAFSPPRSEPAGGASLGLEAVHAQLGEETEENRAQETRPGSAAFSAQRRGVELSPPHAALPQTGLKMDRGLSALSRSRESLLSLEEESRMSDDGVSAAPARLSPREGEQARSSEERRIIHSAFLSKDSAGGTSSTLSSFLSMTTAPRVSERRSSACSTIPVGALEGRRRRLASPRDFPPPTFERILFGLPSEGEEQGEGEEEETEKESEGEEEENDEDRAREAREGEAQEARERSRREEARRSAGLRGRSGKAQRDDERAKLGRQREKTSERVERRKAESAEETAEAGNSLVVPALSILPAFFSAILASSDDANGAPIAWDDAADTEETPREKATGSKERSGQAKGGAFCQAPQKPPSVSSSASPDAKARARRRKQERSSRARSRGADLSGVHRPLNLRHLRDLPSHASLSPEEKFRDLVQRPRARRSAPSRDDVESASDCAFEKHVSCSSWRRSLRREDAALVSSQTRCGPACQGWAREEREGGAGRFSAARRLRTRKSCLSLSEEGESGSWGRCARREKEAKRTGRRRDTRGRQAASARRMRRRREEGLSRYDSLPSRVAFQSPYTGREAEDGRGKAFAGPRRVWRRRESEREEREDWFREMRVRRRELRGQEMAFGPLMGRSRAFSRHTRFSASEVDASDASWIERRGKWREDSLPASPREAFLSERRRLRPPVKSRTKEAWARHAMHAERFARPTRPPSPSEVSLSSSCSLAASQFASSSDFVSDFEEQARGRTFACRRDTSAKRERSRSSDYLPPHSLYIPPLRPFPSETQNGPEARLSRVDSLRLPDSFRSAVPRGKFAACSDDEDDGARSVRKDRDHLASLFELPFASSPARRRLQNIINRRALFKLCDEPTGSSQEKDAPRLGSAVSTPRSDVGGQDAGLHAPPGKTKKIEVPQVLLEQLEDPKAPEPQEEPSRDHRREKKEKRAREQFSDQTQEWQRPSNVPQLPIEKALHGQEEKRVLGRRSRAASVVTKPETGGDAAEARGSISEEKQRAPPSREEGKPRKEKKEERKGTPKERSITAKKAPHERHRKKKHPTTHRSRRKAHCSSLSPSSSPSSSSSSSSSSVSSSPSPSAPVRGKSTRHFASRGERRGKAAGIRRVSSSSTASSSSSRLSSHERGRLQSRRARREARQGDKESRGRRHSSRLSDPELPSEDELVGAVRRLLDQVTDRRRREPESESAAPFELSSLHAVRAALRRRQQDLETERRELREICEGARNSQRGAKCPGKNTRRDKAEAGASFRESPLCSERDARKKGARLSQKNALLFVKLKSPGRDKSSSREGPTDVPHSCRLQKKPSFPHAPFVSTRLLSALDERHPKPAEKRETPRVSGPQKHHDASSSDEDIPSAFNIVWQ</sequence>
<organism evidence="2 3">
    <name type="scientific">Neospora caninum (strain Liverpool)</name>
    <dbReference type="NCBI Taxonomy" id="572307"/>
    <lineage>
        <taxon>Eukaryota</taxon>
        <taxon>Sar</taxon>
        <taxon>Alveolata</taxon>
        <taxon>Apicomplexa</taxon>
        <taxon>Conoidasida</taxon>
        <taxon>Coccidia</taxon>
        <taxon>Eucoccidiorida</taxon>
        <taxon>Eimeriorina</taxon>
        <taxon>Sarcocystidae</taxon>
        <taxon>Neospora</taxon>
    </lineage>
</organism>
<feature type="compositionally biased region" description="Basic residues" evidence="1">
    <location>
        <begin position="1160"/>
        <end position="1174"/>
    </location>
</feature>
<feature type="compositionally biased region" description="Polar residues" evidence="1">
    <location>
        <begin position="300"/>
        <end position="313"/>
    </location>
</feature>
<protein>
    <submittedName>
        <fullName evidence="2">Uncharacterized protein</fullName>
    </submittedName>
</protein>
<feature type="region of interest" description="Disordered" evidence="1">
    <location>
        <begin position="1531"/>
        <end position="1576"/>
    </location>
</feature>
<feature type="region of interest" description="Disordered" evidence="1">
    <location>
        <begin position="1647"/>
        <end position="1986"/>
    </location>
</feature>
<feature type="region of interest" description="Disordered" evidence="1">
    <location>
        <begin position="2009"/>
        <end position="2153"/>
    </location>
</feature>
<feature type="compositionally biased region" description="Basic and acidic residues" evidence="1">
    <location>
        <begin position="383"/>
        <end position="398"/>
    </location>
</feature>
<feature type="compositionally biased region" description="Acidic residues" evidence="1">
    <location>
        <begin position="982"/>
        <end position="1007"/>
    </location>
</feature>
<feature type="compositionally biased region" description="Basic and acidic residues" evidence="1">
    <location>
        <begin position="1699"/>
        <end position="1727"/>
    </location>
</feature>
<feature type="compositionally biased region" description="Basic residues" evidence="1">
    <location>
        <begin position="1821"/>
        <end position="1843"/>
    </location>
</feature>
<evidence type="ECO:0000313" key="2">
    <source>
        <dbReference type="EMBL" id="CBZ50096.1"/>
    </source>
</evidence>
<feature type="region of interest" description="Disordered" evidence="1">
    <location>
        <begin position="603"/>
        <end position="766"/>
    </location>
</feature>
<feature type="region of interest" description="Disordered" evidence="1">
    <location>
        <begin position="872"/>
        <end position="1083"/>
    </location>
</feature>
<dbReference type="OMA" id="DERCLQS"/>
<gene>
    <name evidence="2" type="ORF">NCLIV_005720</name>
</gene>